<sequence>MPEEEEPEEETESQEERTEEMREKIKEMQEKGGPGGVPSGGGLASMMQQMAGAGGRGGQRDKAMIETMKGLRSDMKEIKGYLKRILETLQKE</sequence>
<accession>A0A133ULZ0</accession>
<organism evidence="2 3">
    <name type="scientific">candidate division MSBL1 archaeon SCGC-AAA259E19</name>
    <dbReference type="NCBI Taxonomy" id="1698264"/>
    <lineage>
        <taxon>Archaea</taxon>
        <taxon>Methanobacteriati</taxon>
        <taxon>Methanobacteriota</taxon>
        <taxon>candidate division MSBL1</taxon>
    </lineage>
</organism>
<reference evidence="2 3" key="1">
    <citation type="journal article" date="2016" name="Sci. Rep.">
        <title>Metabolic traits of an uncultured archaeal lineage -MSBL1- from brine pools of the Red Sea.</title>
        <authorList>
            <person name="Mwirichia R."/>
            <person name="Alam I."/>
            <person name="Rashid M."/>
            <person name="Vinu M."/>
            <person name="Ba-Alawi W."/>
            <person name="Anthony Kamau A."/>
            <person name="Kamanda Ngugi D."/>
            <person name="Goker M."/>
            <person name="Klenk H.P."/>
            <person name="Bajic V."/>
            <person name="Stingl U."/>
        </authorList>
    </citation>
    <scope>NUCLEOTIDE SEQUENCE [LARGE SCALE GENOMIC DNA]</scope>
    <source>
        <strain evidence="2">SCGC-AAA259E19</strain>
    </source>
</reference>
<dbReference type="EMBL" id="LHXO01000023">
    <property type="protein sequence ID" value="KXA95179.1"/>
    <property type="molecule type" value="Genomic_DNA"/>
</dbReference>
<feature type="compositionally biased region" description="Gly residues" evidence="1">
    <location>
        <begin position="32"/>
        <end position="43"/>
    </location>
</feature>
<comment type="caution">
    <text evidence="2">The sequence shown here is derived from an EMBL/GenBank/DDBJ whole genome shotgun (WGS) entry which is preliminary data.</text>
</comment>
<protein>
    <submittedName>
        <fullName evidence="2">Uncharacterized protein</fullName>
    </submittedName>
</protein>
<keyword evidence="3" id="KW-1185">Reference proteome</keyword>
<gene>
    <name evidence="2" type="ORF">AKJ65_02390</name>
</gene>
<proteinExistence type="predicted"/>
<feature type="compositionally biased region" description="Basic and acidic residues" evidence="1">
    <location>
        <begin position="14"/>
        <end position="30"/>
    </location>
</feature>
<dbReference type="AlphaFoldDB" id="A0A133ULZ0"/>
<feature type="compositionally biased region" description="Acidic residues" evidence="1">
    <location>
        <begin position="1"/>
        <end position="13"/>
    </location>
</feature>
<name>A0A133ULZ0_9EURY</name>
<evidence type="ECO:0000256" key="1">
    <source>
        <dbReference type="SAM" id="MobiDB-lite"/>
    </source>
</evidence>
<dbReference type="Proteomes" id="UP000070284">
    <property type="component" value="Unassembled WGS sequence"/>
</dbReference>
<evidence type="ECO:0000313" key="2">
    <source>
        <dbReference type="EMBL" id="KXA95179.1"/>
    </source>
</evidence>
<feature type="region of interest" description="Disordered" evidence="1">
    <location>
        <begin position="1"/>
        <end position="61"/>
    </location>
</feature>
<evidence type="ECO:0000313" key="3">
    <source>
        <dbReference type="Proteomes" id="UP000070284"/>
    </source>
</evidence>